<reference evidence="3" key="1">
    <citation type="submission" date="2017-01" db="EMBL/GenBank/DDBJ databases">
        <authorList>
            <person name="Brunel B."/>
        </authorList>
    </citation>
    <scope>NUCLEOTIDE SEQUENCE [LARGE SCALE GENOMIC DNA]</scope>
</reference>
<feature type="compositionally biased region" description="Basic and acidic residues" evidence="1">
    <location>
        <begin position="182"/>
        <end position="191"/>
    </location>
</feature>
<name>A0A1R3V5D1_9HYPH</name>
<proteinExistence type="predicted"/>
<organism evidence="2 3">
    <name type="scientific">Mesorhizobium prunaredense</name>
    <dbReference type="NCBI Taxonomy" id="1631249"/>
    <lineage>
        <taxon>Bacteria</taxon>
        <taxon>Pseudomonadati</taxon>
        <taxon>Pseudomonadota</taxon>
        <taxon>Alphaproteobacteria</taxon>
        <taxon>Hyphomicrobiales</taxon>
        <taxon>Phyllobacteriaceae</taxon>
        <taxon>Mesorhizobium</taxon>
    </lineage>
</organism>
<dbReference type="RefSeq" id="WP_077376934.1">
    <property type="nucleotide sequence ID" value="NZ_FTPD01000013.1"/>
</dbReference>
<evidence type="ECO:0000313" key="2">
    <source>
        <dbReference type="EMBL" id="SIT55081.1"/>
    </source>
</evidence>
<gene>
    <name evidence="2" type="ORF">BQ8794_200084</name>
</gene>
<protein>
    <submittedName>
        <fullName evidence="2">Uncharacterized protein</fullName>
    </submittedName>
</protein>
<dbReference type="EMBL" id="FTPD01000013">
    <property type="protein sequence ID" value="SIT55081.1"/>
    <property type="molecule type" value="Genomic_DNA"/>
</dbReference>
<keyword evidence="3" id="KW-1185">Reference proteome</keyword>
<accession>A0A1R3V5D1</accession>
<evidence type="ECO:0000313" key="3">
    <source>
        <dbReference type="Proteomes" id="UP000188388"/>
    </source>
</evidence>
<sequence>MEADTPADASQKRDRGPSFPFISLEKAVERTAQFYAKAKRFEARIADAAGDWGLGPKSSGTFQTVSALLAYGLIEDSGSGEGRKIKISDAGMRILEDKRPGVREMLLSEAALKPKLLAEFATTHWKDGRPDDTHAISSLKFEHGFTDESAHKFLRVYDETKRFSNPSVSDKVSDDAGPGTEDGAKEERTKQDGGGTGKLKSPTPPKEKGIHLMDGERELTTGLLSKEASFRLIVNGRIGEKEIERLIKKLELDKEILADAEDNEGEGAFE</sequence>
<dbReference type="STRING" id="1631249.BQ8794_200084"/>
<feature type="region of interest" description="Disordered" evidence="1">
    <location>
        <begin position="164"/>
        <end position="212"/>
    </location>
</feature>
<dbReference type="Proteomes" id="UP000188388">
    <property type="component" value="Unassembled WGS sequence"/>
</dbReference>
<dbReference type="AlphaFoldDB" id="A0A1R3V5D1"/>
<evidence type="ECO:0000256" key="1">
    <source>
        <dbReference type="SAM" id="MobiDB-lite"/>
    </source>
</evidence>